<feature type="domain" description="Sulfatase N-terminal" evidence="6">
    <location>
        <begin position="33"/>
        <end position="349"/>
    </location>
</feature>
<keyword evidence="2" id="KW-0479">Metal-binding</keyword>
<dbReference type="Gene3D" id="3.30.1120.10">
    <property type="match status" value="1"/>
</dbReference>
<name>A0A1I0GWR1_THASX</name>
<dbReference type="PROSITE" id="PS00523">
    <property type="entry name" value="SULFATASE_1"/>
    <property type="match status" value="1"/>
</dbReference>
<proteinExistence type="inferred from homology"/>
<dbReference type="RefSeq" id="WP_286218619.1">
    <property type="nucleotide sequence ID" value="NZ_AP027363.1"/>
</dbReference>
<evidence type="ECO:0000256" key="2">
    <source>
        <dbReference type="ARBA" id="ARBA00022723"/>
    </source>
</evidence>
<dbReference type="STRING" id="349064.SAMN05660429_02609"/>
<keyword evidence="8" id="KW-1185">Reference proteome</keyword>
<dbReference type="AlphaFoldDB" id="A0A1I0GWR1"/>
<organism evidence="7 8">
    <name type="scientific">Thalassotalea agarivorans</name>
    <name type="common">Thalassomonas agarivorans</name>
    <dbReference type="NCBI Taxonomy" id="349064"/>
    <lineage>
        <taxon>Bacteria</taxon>
        <taxon>Pseudomonadati</taxon>
        <taxon>Pseudomonadota</taxon>
        <taxon>Gammaproteobacteria</taxon>
        <taxon>Alteromonadales</taxon>
        <taxon>Colwelliaceae</taxon>
        <taxon>Thalassotalea</taxon>
    </lineage>
</organism>
<feature type="signal peptide" evidence="5">
    <location>
        <begin position="1"/>
        <end position="29"/>
    </location>
</feature>
<comment type="similarity">
    <text evidence="1">Belongs to the sulfatase family.</text>
</comment>
<dbReference type="PANTHER" id="PTHR42693:SF53">
    <property type="entry name" value="ENDO-4-O-SULFATASE"/>
    <property type="match status" value="1"/>
</dbReference>
<evidence type="ECO:0000259" key="6">
    <source>
        <dbReference type="Pfam" id="PF00884"/>
    </source>
</evidence>
<keyword evidence="3" id="KW-0378">Hydrolase</keyword>
<evidence type="ECO:0000256" key="4">
    <source>
        <dbReference type="ARBA" id="ARBA00022837"/>
    </source>
</evidence>
<protein>
    <submittedName>
        <fullName evidence="7">Arylsulfatase A</fullName>
    </submittedName>
</protein>
<evidence type="ECO:0000313" key="7">
    <source>
        <dbReference type="EMBL" id="SET75673.1"/>
    </source>
</evidence>
<dbReference type="GO" id="GO:0004065">
    <property type="term" value="F:arylsulfatase activity"/>
    <property type="evidence" value="ECO:0007669"/>
    <property type="project" value="TreeGrafter"/>
</dbReference>
<reference evidence="7 8" key="1">
    <citation type="submission" date="2016-10" db="EMBL/GenBank/DDBJ databases">
        <authorList>
            <person name="de Groot N.N."/>
        </authorList>
    </citation>
    <scope>NUCLEOTIDE SEQUENCE [LARGE SCALE GENOMIC DNA]</scope>
    <source>
        <strain evidence="7 8">DSM 19706</strain>
    </source>
</reference>
<evidence type="ECO:0000256" key="5">
    <source>
        <dbReference type="SAM" id="SignalP"/>
    </source>
</evidence>
<dbReference type="Pfam" id="PF00884">
    <property type="entry name" value="Sulfatase"/>
    <property type="match status" value="1"/>
</dbReference>
<evidence type="ECO:0000256" key="1">
    <source>
        <dbReference type="ARBA" id="ARBA00008779"/>
    </source>
</evidence>
<gene>
    <name evidence="7" type="ORF">SAMN05660429_02609</name>
</gene>
<accession>A0A1I0GWR1</accession>
<dbReference type="Gene3D" id="3.40.720.10">
    <property type="entry name" value="Alkaline Phosphatase, subunit A"/>
    <property type="match status" value="1"/>
</dbReference>
<evidence type="ECO:0000256" key="3">
    <source>
        <dbReference type="ARBA" id="ARBA00022801"/>
    </source>
</evidence>
<dbReference type="InterPro" id="IPR000917">
    <property type="entry name" value="Sulfatase_N"/>
</dbReference>
<dbReference type="PANTHER" id="PTHR42693">
    <property type="entry name" value="ARYLSULFATASE FAMILY MEMBER"/>
    <property type="match status" value="1"/>
</dbReference>
<dbReference type="InterPro" id="IPR050738">
    <property type="entry name" value="Sulfatase"/>
</dbReference>
<dbReference type="InterPro" id="IPR017850">
    <property type="entry name" value="Alkaline_phosphatase_core_sf"/>
</dbReference>
<dbReference type="EMBL" id="FOHK01000013">
    <property type="protein sequence ID" value="SET75673.1"/>
    <property type="molecule type" value="Genomic_DNA"/>
</dbReference>
<dbReference type="GO" id="GO:0046872">
    <property type="term" value="F:metal ion binding"/>
    <property type="evidence" value="ECO:0007669"/>
    <property type="project" value="UniProtKB-KW"/>
</dbReference>
<dbReference type="Proteomes" id="UP000199308">
    <property type="component" value="Unassembled WGS sequence"/>
</dbReference>
<evidence type="ECO:0000313" key="8">
    <source>
        <dbReference type="Proteomes" id="UP000199308"/>
    </source>
</evidence>
<feature type="chain" id="PRO_5011548860" evidence="5">
    <location>
        <begin position="30"/>
        <end position="471"/>
    </location>
</feature>
<dbReference type="SUPFAM" id="SSF53649">
    <property type="entry name" value="Alkaline phosphatase-like"/>
    <property type="match status" value="1"/>
</dbReference>
<keyword evidence="4" id="KW-0106">Calcium</keyword>
<dbReference type="InterPro" id="IPR024607">
    <property type="entry name" value="Sulfatase_CS"/>
</dbReference>
<keyword evidence="5" id="KW-0732">Signal</keyword>
<sequence>MMFKLNIHKGAMLSLFVLILSIFSGASSAQDKPNFVVIIADDLGYGDLGYTGSLQIKTPHIDQLAHGGVIVEQGYVSAPVCGPSRAGLMTGRNQVNFGFDNNNVKPGPQYNKDYFGLPVTEKTIANWLAPLGYVSGLMGKWHLGDEPHFKAQNRGFDEVWTYPVGGHDYFRSEPDGEGYLSPLESNFKTPQPITYLTDDTGNESVDFIRRHKDKPFFLYASFNAPHAPLQAKKEDIARYKHIKNEKRQIYAAMIHNLDVNVGKIIATLKEQGVYDNTVVIFLSDNGGSVARKNPRLTNAPYRGGKGILLEGGIRVPFIVSWPGKLEAGTRYHYPITALDILPSFVAAAGGRIEKQDNIDGVNVFPYLTMEKSGNPNAKLMWRFTVSASIREGDWKLIRLPDRLPQLYNVKLDVAEQHDVASKHPERVNRLLKVLGQWDVSTPQHLYMEGAKYKKIQLDSYDVEYNLIQPQE</sequence>